<feature type="domain" description="Reverse transcriptase" evidence="1">
    <location>
        <begin position="58"/>
        <end position="155"/>
    </location>
</feature>
<evidence type="ECO:0000313" key="2">
    <source>
        <dbReference type="EMBL" id="KAK4822924.1"/>
    </source>
</evidence>
<proteinExistence type="predicted"/>
<accession>A0AAN7NDR3</accession>
<evidence type="ECO:0000313" key="3">
    <source>
        <dbReference type="Proteomes" id="UP001333110"/>
    </source>
</evidence>
<protein>
    <recommendedName>
        <fullName evidence="1">Reverse transcriptase domain-containing protein</fullName>
    </recommendedName>
</protein>
<keyword evidence="3" id="KW-1185">Reference proteome</keyword>
<reference evidence="2 3" key="1">
    <citation type="journal article" date="2023" name="J. Hered.">
        <title>Chromosome-level genome of the wood stork (Mycteria americana) provides insight into avian chromosome evolution.</title>
        <authorList>
            <person name="Flamio R. Jr."/>
            <person name="Ramstad K.M."/>
        </authorList>
    </citation>
    <scope>NUCLEOTIDE SEQUENCE [LARGE SCALE GENOMIC DNA]</scope>
    <source>
        <strain evidence="2">JAX WOST 10</strain>
    </source>
</reference>
<dbReference type="PANTHER" id="PTHR33332">
    <property type="entry name" value="REVERSE TRANSCRIPTASE DOMAIN-CONTAINING PROTEIN"/>
    <property type="match status" value="1"/>
</dbReference>
<sequence>MVRELKHLPCEERLRAGFVQLEKRWLQRDLTTTCCGSRTLGIHDWRKANVTPIFKKGRKEDTGNYRPVSLTLIPGKVIEQLILETISRHMKDKEVIRSGTSLVGKGKAGDIVYVDFSKTFDTISHKIVIEKLMKCGLDEQIVRWIENWLDGWAQRVVDQWHEV</sequence>
<comment type="caution">
    <text evidence="2">The sequence shown here is derived from an EMBL/GenBank/DDBJ whole genome shotgun (WGS) entry which is preliminary data.</text>
</comment>
<organism evidence="2 3">
    <name type="scientific">Mycteria americana</name>
    <name type="common">Wood stork</name>
    <dbReference type="NCBI Taxonomy" id="33587"/>
    <lineage>
        <taxon>Eukaryota</taxon>
        <taxon>Metazoa</taxon>
        <taxon>Chordata</taxon>
        <taxon>Craniata</taxon>
        <taxon>Vertebrata</taxon>
        <taxon>Euteleostomi</taxon>
        <taxon>Archelosauria</taxon>
        <taxon>Archosauria</taxon>
        <taxon>Dinosauria</taxon>
        <taxon>Saurischia</taxon>
        <taxon>Theropoda</taxon>
        <taxon>Coelurosauria</taxon>
        <taxon>Aves</taxon>
        <taxon>Neognathae</taxon>
        <taxon>Neoaves</taxon>
        <taxon>Aequornithes</taxon>
        <taxon>Ciconiiformes</taxon>
        <taxon>Ciconiidae</taxon>
        <taxon>Mycteria</taxon>
    </lineage>
</organism>
<dbReference type="Proteomes" id="UP001333110">
    <property type="component" value="Unassembled WGS sequence"/>
</dbReference>
<gene>
    <name evidence="2" type="ORF">QYF61_023424</name>
</gene>
<dbReference type="AlphaFoldDB" id="A0AAN7NDR3"/>
<dbReference type="Pfam" id="PF00078">
    <property type="entry name" value="RVT_1"/>
    <property type="match status" value="1"/>
</dbReference>
<evidence type="ECO:0000259" key="1">
    <source>
        <dbReference type="Pfam" id="PF00078"/>
    </source>
</evidence>
<name>A0AAN7NDR3_MYCAM</name>
<dbReference type="EMBL" id="JAUNZN010000004">
    <property type="protein sequence ID" value="KAK4822924.1"/>
    <property type="molecule type" value="Genomic_DNA"/>
</dbReference>
<dbReference type="InterPro" id="IPR000477">
    <property type="entry name" value="RT_dom"/>
</dbReference>